<keyword evidence="10" id="KW-0175">Coiled coil</keyword>
<comment type="caution">
    <text evidence="13">The sequence shown here is derived from an EMBL/GenBank/DDBJ whole genome shotgun (WGS) entry which is preliminary data.</text>
</comment>
<evidence type="ECO:0000256" key="3">
    <source>
        <dbReference type="ARBA" id="ARBA00022722"/>
    </source>
</evidence>
<gene>
    <name evidence="13" type="ORF">HNR68_002195</name>
</gene>
<dbReference type="CDD" id="cd09641">
    <property type="entry name" value="Cas3''_I"/>
    <property type="match status" value="1"/>
</dbReference>
<dbReference type="SMART" id="SM00487">
    <property type="entry name" value="DEXDc"/>
    <property type="match status" value="1"/>
</dbReference>
<dbReference type="Pfam" id="PF22590">
    <property type="entry name" value="Cas3-like_C_2"/>
    <property type="match status" value="1"/>
</dbReference>
<name>A0A853AHF3_9PSEU</name>
<evidence type="ECO:0000256" key="8">
    <source>
        <dbReference type="ARBA" id="ARBA00022840"/>
    </source>
</evidence>
<proteinExistence type="inferred from homology"/>
<dbReference type="Gene3D" id="1.10.3210.30">
    <property type="match status" value="1"/>
</dbReference>
<dbReference type="InterPro" id="IPR050547">
    <property type="entry name" value="DEAD_box_RNA_helicases"/>
</dbReference>
<keyword evidence="14" id="KW-1185">Reference proteome</keyword>
<dbReference type="GO" id="GO:0016787">
    <property type="term" value="F:hydrolase activity"/>
    <property type="evidence" value="ECO:0007669"/>
    <property type="project" value="UniProtKB-KW"/>
</dbReference>
<evidence type="ECO:0000256" key="10">
    <source>
        <dbReference type="SAM" id="Coils"/>
    </source>
</evidence>
<evidence type="ECO:0000259" key="12">
    <source>
        <dbReference type="PROSITE" id="PS51643"/>
    </source>
</evidence>
<dbReference type="GO" id="GO:0005524">
    <property type="term" value="F:ATP binding"/>
    <property type="evidence" value="ECO:0007669"/>
    <property type="project" value="UniProtKB-KW"/>
</dbReference>
<keyword evidence="9" id="KW-0051">Antiviral defense</keyword>
<feature type="domain" description="HD Cas3-type" evidence="12">
    <location>
        <begin position="33"/>
        <end position="238"/>
    </location>
</feature>
<evidence type="ECO:0000259" key="11">
    <source>
        <dbReference type="PROSITE" id="PS51192"/>
    </source>
</evidence>
<keyword evidence="6 13" id="KW-0378">Hydrolase</keyword>
<dbReference type="EC" id="3.1.-.-" evidence="13"/>
<sequence>MIFKSPWREIWGERVFGVGVNAPVWGAWGKAGKEEVPHPLVCHAIDTAAVAELLYDVLLGPGVRRDLESGLAPLGDVRSWVAVLCGLHDIGKCSPIFQAMRHDLAVEYLGDEVKELVNALHRGSRDHSVRTPHGTLTAVHLRRCLDEWGAGTRLRDTLAYGLGGHHGSLLSARAVQEASTKVKHHGSEPWYELRRSLVREVSRLWGLGDPADARWSAASLDVPGMVGLAGLASVADWVASDTDNFPFAGAELASLDAYLATARKRAAEAVVEKLKWKRWIPPHDTSYSALFGGPQRPLQQAVEEVLADVVEPGVLVIEAPTGEGKTRAGFQAAATLVGRLGLTGMYFALPTRATAAQVHHELSEVASGLGLEQPPNLVKAGPTVAPSCIDEDGDGAHDGHEWFTRKRGLLFPVGVGTIDQALQAVIRSRHVFVRLTGLSGKVLVLDEVHDVDAHMTTLLRRLMWWCGRFGMPCVLMSATLPAGDREQLIAHWRAGRNRLAPGAVEPLQAVRGGQVVTWVGATGEARSKSIGLSATNARRPAVAVHHLADEDLVDWLRARVSTRGCALVVRNLVRDAEQTMARLTEEVRAWEEQPELVFLTSQVLAGKRTAIEQKLRREFGPDATSRPHAIVIGTQVLQHSLDVDFDLLVSDLAPVNELIQRLGRVHRHDRDPLQRSCPMPELGLIQPHTGRDGPKFAQGLHNVYPTALLLRTWSVLWGRTELKLPEEAPELVHAVYTDHMPPQGNLRPRFEKAEATLFRQESDDESRVRRFYLPPLRPIDSVRRLTDQPTVAARTRKDTAWKDRA</sequence>
<dbReference type="GO" id="GO:0003723">
    <property type="term" value="F:RNA binding"/>
    <property type="evidence" value="ECO:0007669"/>
    <property type="project" value="TreeGrafter"/>
</dbReference>
<comment type="similarity">
    <text evidence="1">In the N-terminal section; belongs to the CRISPR-associated nuclease Cas3-HD family.</text>
</comment>
<dbReference type="InterPro" id="IPR027417">
    <property type="entry name" value="P-loop_NTPase"/>
</dbReference>
<dbReference type="InterPro" id="IPR006474">
    <property type="entry name" value="Helicase_Cas3_CRISPR-ass_core"/>
</dbReference>
<dbReference type="CDD" id="cd17930">
    <property type="entry name" value="DEXHc_cas3"/>
    <property type="match status" value="1"/>
</dbReference>
<dbReference type="GO" id="GO:0003724">
    <property type="term" value="F:RNA helicase activity"/>
    <property type="evidence" value="ECO:0007669"/>
    <property type="project" value="TreeGrafter"/>
</dbReference>
<dbReference type="InterPro" id="IPR014001">
    <property type="entry name" value="Helicase_ATP-bd"/>
</dbReference>
<dbReference type="NCBIfam" id="TIGR01587">
    <property type="entry name" value="cas3_core"/>
    <property type="match status" value="1"/>
</dbReference>
<keyword evidence="8" id="KW-0067">ATP-binding</keyword>
<evidence type="ECO:0000256" key="2">
    <source>
        <dbReference type="ARBA" id="ARBA00009046"/>
    </source>
</evidence>
<evidence type="ECO:0000256" key="9">
    <source>
        <dbReference type="ARBA" id="ARBA00023118"/>
    </source>
</evidence>
<dbReference type="InterPro" id="IPR011545">
    <property type="entry name" value="DEAD/DEAH_box_helicase_dom"/>
</dbReference>
<dbReference type="PANTHER" id="PTHR47963:SF9">
    <property type="entry name" value="CRISPR-ASSOCIATED ENDONUCLEASE_HELICASE CAS3"/>
    <property type="match status" value="1"/>
</dbReference>
<dbReference type="NCBIfam" id="TIGR01596">
    <property type="entry name" value="cas3_HD"/>
    <property type="match status" value="1"/>
</dbReference>
<reference evidence="13 14" key="1">
    <citation type="submission" date="2020-07" db="EMBL/GenBank/DDBJ databases">
        <title>Sequencing the genomes of 1000 actinobacteria strains.</title>
        <authorList>
            <person name="Klenk H.-P."/>
        </authorList>
    </citation>
    <scope>NUCLEOTIDE SEQUENCE [LARGE SCALE GENOMIC DNA]</scope>
    <source>
        <strain evidence="13 14">DSM 44065</strain>
    </source>
</reference>
<protein>
    <submittedName>
        <fullName evidence="13">CRISPR-associated endonuclease/helicase Cas3</fullName>
        <ecNumber evidence="13">3.1.-.-</ecNumber>
        <ecNumber evidence="13">3.6.4.-</ecNumber>
    </submittedName>
</protein>
<keyword evidence="13" id="KW-0255">Endonuclease</keyword>
<evidence type="ECO:0000313" key="13">
    <source>
        <dbReference type="EMBL" id="NYI83565.1"/>
    </source>
</evidence>
<dbReference type="EMBL" id="JACCFJ010000001">
    <property type="protein sequence ID" value="NYI83565.1"/>
    <property type="molecule type" value="Genomic_DNA"/>
</dbReference>
<dbReference type="RefSeq" id="WP_179720136.1">
    <property type="nucleotide sequence ID" value="NZ_BAABFH010000001.1"/>
</dbReference>
<dbReference type="Pfam" id="PF00270">
    <property type="entry name" value="DEAD"/>
    <property type="match status" value="1"/>
</dbReference>
<dbReference type="PROSITE" id="PS51643">
    <property type="entry name" value="HD_CAS3"/>
    <property type="match status" value="1"/>
</dbReference>
<evidence type="ECO:0000256" key="6">
    <source>
        <dbReference type="ARBA" id="ARBA00022801"/>
    </source>
</evidence>
<evidence type="ECO:0000256" key="7">
    <source>
        <dbReference type="ARBA" id="ARBA00022806"/>
    </source>
</evidence>
<dbReference type="InterPro" id="IPR006483">
    <property type="entry name" value="CRISPR-assoc_Cas3_HD"/>
</dbReference>
<organism evidence="13 14">
    <name type="scientific">Saccharopolyspora hordei</name>
    <dbReference type="NCBI Taxonomy" id="1838"/>
    <lineage>
        <taxon>Bacteria</taxon>
        <taxon>Bacillati</taxon>
        <taxon>Actinomycetota</taxon>
        <taxon>Actinomycetes</taxon>
        <taxon>Pseudonocardiales</taxon>
        <taxon>Pseudonocardiaceae</taxon>
        <taxon>Saccharopolyspora</taxon>
    </lineage>
</organism>
<dbReference type="GO" id="GO:0051607">
    <property type="term" value="P:defense response to virus"/>
    <property type="evidence" value="ECO:0007669"/>
    <property type="project" value="UniProtKB-KW"/>
</dbReference>
<dbReference type="Proteomes" id="UP000587002">
    <property type="component" value="Unassembled WGS sequence"/>
</dbReference>
<evidence type="ECO:0000256" key="5">
    <source>
        <dbReference type="ARBA" id="ARBA00022741"/>
    </source>
</evidence>
<evidence type="ECO:0000256" key="4">
    <source>
        <dbReference type="ARBA" id="ARBA00022723"/>
    </source>
</evidence>
<dbReference type="Gene3D" id="3.40.50.300">
    <property type="entry name" value="P-loop containing nucleotide triphosphate hydrolases"/>
    <property type="match status" value="2"/>
</dbReference>
<feature type="coiled-coil region" evidence="10">
    <location>
        <begin position="566"/>
        <end position="593"/>
    </location>
</feature>
<dbReference type="GO" id="GO:0004519">
    <property type="term" value="F:endonuclease activity"/>
    <property type="evidence" value="ECO:0007669"/>
    <property type="project" value="UniProtKB-KW"/>
</dbReference>
<evidence type="ECO:0000313" key="14">
    <source>
        <dbReference type="Proteomes" id="UP000587002"/>
    </source>
</evidence>
<keyword evidence="7 13" id="KW-0347">Helicase</keyword>
<dbReference type="PANTHER" id="PTHR47963">
    <property type="entry name" value="DEAD-BOX ATP-DEPENDENT RNA HELICASE 47, MITOCHONDRIAL"/>
    <property type="match status" value="1"/>
</dbReference>
<comment type="similarity">
    <text evidence="2">In the central section; belongs to the CRISPR-associated helicase Cas3 family.</text>
</comment>
<dbReference type="PROSITE" id="PS51192">
    <property type="entry name" value="HELICASE_ATP_BIND_1"/>
    <property type="match status" value="1"/>
</dbReference>
<feature type="domain" description="Helicase ATP-binding" evidence="11">
    <location>
        <begin position="306"/>
        <end position="498"/>
    </location>
</feature>
<dbReference type="Pfam" id="PF18019">
    <property type="entry name" value="Cas3_HD"/>
    <property type="match status" value="1"/>
</dbReference>
<dbReference type="InterPro" id="IPR038257">
    <property type="entry name" value="CRISPR-assoc_Cas3_HD_sf"/>
</dbReference>
<keyword evidence="5" id="KW-0547">Nucleotide-binding</keyword>
<keyword evidence="3" id="KW-0540">Nuclease</keyword>
<dbReference type="AlphaFoldDB" id="A0A853AHF3"/>
<dbReference type="InterPro" id="IPR054712">
    <property type="entry name" value="Cas3-like_dom"/>
</dbReference>
<keyword evidence="4" id="KW-0479">Metal-binding</keyword>
<dbReference type="EC" id="3.6.4.-" evidence="13"/>
<accession>A0A853AHF3</accession>
<dbReference type="GO" id="GO:0046872">
    <property type="term" value="F:metal ion binding"/>
    <property type="evidence" value="ECO:0007669"/>
    <property type="project" value="UniProtKB-KW"/>
</dbReference>
<evidence type="ECO:0000256" key="1">
    <source>
        <dbReference type="ARBA" id="ARBA00006847"/>
    </source>
</evidence>
<dbReference type="SUPFAM" id="SSF52540">
    <property type="entry name" value="P-loop containing nucleoside triphosphate hydrolases"/>
    <property type="match status" value="1"/>
</dbReference>